<gene>
    <name evidence="3" type="ORF">HD842_004179</name>
</gene>
<dbReference type="Proteomes" id="UP000540787">
    <property type="component" value="Unassembled WGS sequence"/>
</dbReference>
<dbReference type="AlphaFoldDB" id="A0A7X0CGE9"/>
<feature type="coiled-coil region" evidence="1">
    <location>
        <begin position="162"/>
        <end position="189"/>
    </location>
</feature>
<keyword evidence="2" id="KW-0732">Signal</keyword>
<name>A0A7X0CGE9_9BURK</name>
<accession>A0A7X0CGE9</accession>
<proteinExistence type="predicted"/>
<dbReference type="EMBL" id="JACHBX010000005">
    <property type="protein sequence ID" value="MBB6136002.1"/>
    <property type="molecule type" value="Genomic_DNA"/>
</dbReference>
<dbReference type="RefSeq" id="WP_183556891.1">
    <property type="nucleotide sequence ID" value="NZ_JACHBX010000005.1"/>
</dbReference>
<protein>
    <submittedName>
        <fullName evidence="3">Putative nucleic acid-binding Zn-ribbon protein</fullName>
    </submittedName>
</protein>
<sequence length="281" mass="30825">MPHPAPLTRRLALPFIGLALCAASLALTVPIQAGAQEAKRAVRVTQGEPYALVRGKEGSFNISGSSDDWPAVKAAQRAIPGEFIWFREAGRDYVIQDAAVMAKVRTAWAPLDRLSARMDVHSKEMDVHSKKMDALGREMDRVAVSKDNLPSERDMREIDGGMQALSQHMERLSSQMETARDQAERERLSREMAATGARMNAAGRQIGQAYDSPQIRKSHASMEAIGRQMEEAGKPMHVLGEQMGMLGKEMERESKVADKTVRALIRDARAKGLARPAPVAG</sequence>
<evidence type="ECO:0000256" key="1">
    <source>
        <dbReference type="SAM" id="Coils"/>
    </source>
</evidence>
<feature type="signal peptide" evidence="2">
    <location>
        <begin position="1"/>
        <end position="35"/>
    </location>
</feature>
<dbReference type="Gene3D" id="1.10.287.1490">
    <property type="match status" value="1"/>
</dbReference>
<dbReference type="InterPro" id="IPR006311">
    <property type="entry name" value="TAT_signal"/>
</dbReference>
<reference evidence="3 4" key="1">
    <citation type="submission" date="2020-08" db="EMBL/GenBank/DDBJ databases">
        <title>The Agave Microbiome: Exploring the role of microbial communities in plant adaptations to desert environments.</title>
        <authorList>
            <person name="Partida-Martinez L.P."/>
        </authorList>
    </citation>
    <scope>NUCLEOTIDE SEQUENCE [LARGE SCALE GENOMIC DNA]</scope>
    <source>
        <strain evidence="3 4">AT3.2</strain>
    </source>
</reference>
<evidence type="ECO:0000313" key="4">
    <source>
        <dbReference type="Proteomes" id="UP000540787"/>
    </source>
</evidence>
<keyword evidence="4" id="KW-1185">Reference proteome</keyword>
<comment type="caution">
    <text evidence="3">The sequence shown here is derived from an EMBL/GenBank/DDBJ whole genome shotgun (WGS) entry which is preliminary data.</text>
</comment>
<dbReference type="PROSITE" id="PS51318">
    <property type="entry name" value="TAT"/>
    <property type="match status" value="1"/>
</dbReference>
<evidence type="ECO:0000313" key="3">
    <source>
        <dbReference type="EMBL" id="MBB6136002.1"/>
    </source>
</evidence>
<keyword evidence="1" id="KW-0175">Coiled coil</keyword>
<feature type="chain" id="PRO_5031311677" evidence="2">
    <location>
        <begin position="36"/>
        <end position="281"/>
    </location>
</feature>
<evidence type="ECO:0000256" key="2">
    <source>
        <dbReference type="SAM" id="SignalP"/>
    </source>
</evidence>
<organism evidence="3 4">
    <name type="scientific">Massilia aurea</name>
    <dbReference type="NCBI Taxonomy" id="373040"/>
    <lineage>
        <taxon>Bacteria</taxon>
        <taxon>Pseudomonadati</taxon>
        <taxon>Pseudomonadota</taxon>
        <taxon>Betaproteobacteria</taxon>
        <taxon>Burkholderiales</taxon>
        <taxon>Oxalobacteraceae</taxon>
        <taxon>Telluria group</taxon>
        <taxon>Massilia</taxon>
    </lineage>
</organism>